<feature type="transmembrane region" description="Helical" evidence="2">
    <location>
        <begin position="7"/>
        <end position="24"/>
    </location>
</feature>
<feature type="region of interest" description="Disordered" evidence="1">
    <location>
        <begin position="32"/>
        <end position="52"/>
    </location>
</feature>
<keyword evidence="2" id="KW-0812">Transmembrane</keyword>
<evidence type="ECO:0000313" key="4">
    <source>
        <dbReference type="EMBL" id="JAC45723.1"/>
    </source>
</evidence>
<feature type="signal peptide" evidence="3">
    <location>
        <begin position="1"/>
        <end position="17"/>
    </location>
</feature>
<evidence type="ECO:0000256" key="1">
    <source>
        <dbReference type="SAM" id="MobiDB-lite"/>
    </source>
</evidence>
<reference evidence="4" key="1">
    <citation type="journal article" date="2014" name="BMC Genomics">
        <title>Characterizing the developmental transcriptome of the oriental fruit fly, Bactrocera dorsalis (Diptera: Tephritidae) through comparative genomic analysis with Drosophila melanogaster utilizing modENCODE datasets.</title>
        <authorList>
            <person name="Geib S.M."/>
            <person name="Calla B."/>
            <person name="Hall B."/>
            <person name="Hou S."/>
            <person name="Manoukis N.C."/>
        </authorList>
    </citation>
    <scope>NUCLEOTIDE SEQUENCE</scope>
    <source>
        <strain evidence="4">Punador</strain>
    </source>
</reference>
<organism evidence="4">
    <name type="scientific">Bactrocera dorsalis</name>
    <name type="common">Oriental fruit fly</name>
    <name type="synonym">Dacus dorsalis</name>
    <dbReference type="NCBI Taxonomy" id="27457"/>
    <lineage>
        <taxon>Eukaryota</taxon>
        <taxon>Metazoa</taxon>
        <taxon>Ecdysozoa</taxon>
        <taxon>Arthropoda</taxon>
        <taxon>Hexapoda</taxon>
        <taxon>Insecta</taxon>
        <taxon>Pterygota</taxon>
        <taxon>Neoptera</taxon>
        <taxon>Endopterygota</taxon>
        <taxon>Diptera</taxon>
        <taxon>Brachycera</taxon>
        <taxon>Muscomorpha</taxon>
        <taxon>Tephritoidea</taxon>
        <taxon>Tephritidae</taxon>
        <taxon>Bactrocera</taxon>
        <taxon>Bactrocera</taxon>
    </lineage>
</organism>
<feature type="transmembrane region" description="Helical" evidence="2">
    <location>
        <begin position="92"/>
        <end position="112"/>
    </location>
</feature>
<feature type="chain" id="PRO_5001557365" evidence="3">
    <location>
        <begin position="18"/>
        <end position="139"/>
    </location>
</feature>
<keyword evidence="3" id="KW-0732">Signal</keyword>
<dbReference type="EMBL" id="GAKP01013229">
    <property type="protein sequence ID" value="JAC45723.1"/>
    <property type="molecule type" value="Transcribed_RNA"/>
</dbReference>
<sequence>MGCTVTAVLFVIYVKVPAPLLLLLPPPPMPTPPPPPLLPTSPPPTPPPKPEAAGNICAQLDDMQHNPIKIHTRAQIFRIHTNYQIILHSLSISVQLYVGDTTLLILAVIWSLGQSRGKEKSADRYKHNKRTTGTKQLLV</sequence>
<evidence type="ECO:0000256" key="2">
    <source>
        <dbReference type="SAM" id="Phobius"/>
    </source>
</evidence>
<keyword evidence="2" id="KW-0472">Membrane</keyword>
<feature type="compositionally biased region" description="Pro residues" evidence="1">
    <location>
        <begin position="32"/>
        <end position="50"/>
    </location>
</feature>
<name>A0A034VW51_BACDO</name>
<protein>
    <submittedName>
        <fullName evidence="4">Uncharacterized protein</fullName>
    </submittedName>
</protein>
<evidence type="ECO:0000256" key="3">
    <source>
        <dbReference type="SAM" id="SignalP"/>
    </source>
</evidence>
<keyword evidence="2" id="KW-1133">Transmembrane helix</keyword>
<accession>A0A034VW51</accession>
<dbReference type="AlphaFoldDB" id="A0A034VW51"/>
<feature type="region of interest" description="Disordered" evidence="1">
    <location>
        <begin position="119"/>
        <end position="139"/>
    </location>
</feature>
<proteinExistence type="predicted"/>